<evidence type="ECO:0000256" key="1">
    <source>
        <dbReference type="SAM" id="MobiDB-lite"/>
    </source>
</evidence>
<proteinExistence type="predicted"/>
<sequence>MDDAAVRDFFQAYARRSYKTEAARKRAITRDLRATNRVINAEHAPSYAAWKRAPWKYDLAGVDTKGSERSTRQAIYRVWMNHLRDRDHYNRHDEEHTRHGLNALRADLEKARAENAQQLKEITRLAAQSQTFRRDLHLSANNEIELLRKQCLLEKRKLEQDLAQVEQALDSARANTAEMAEKIGQFNQAALDFERERDACFQEKSQLQRQIDELVAKQRKQENGDVANDAEQERLEREKEDALEEARHQQRMVELRRFAESEQERISKLETRQQILQARRKELEEKYRRQ</sequence>
<feature type="compositionally biased region" description="Basic and acidic residues" evidence="1">
    <location>
        <begin position="231"/>
        <end position="248"/>
    </location>
</feature>
<dbReference type="AlphaFoldDB" id="A0A6C0BNI2"/>
<accession>A0A6C0BNI2</accession>
<reference evidence="2" key="1">
    <citation type="journal article" date="2020" name="Nature">
        <title>Giant virus diversity and host interactions through global metagenomics.</title>
        <authorList>
            <person name="Schulz F."/>
            <person name="Roux S."/>
            <person name="Paez-Espino D."/>
            <person name="Jungbluth S."/>
            <person name="Walsh D.A."/>
            <person name="Denef V.J."/>
            <person name="McMahon K.D."/>
            <person name="Konstantinidis K.T."/>
            <person name="Eloe-Fadrosh E.A."/>
            <person name="Kyrpides N.C."/>
            <person name="Woyke T."/>
        </authorList>
    </citation>
    <scope>NUCLEOTIDE SEQUENCE</scope>
    <source>
        <strain evidence="2">GVMAG-M-3300017989-17</strain>
    </source>
</reference>
<dbReference type="EMBL" id="MN739202">
    <property type="protein sequence ID" value="QHS93321.1"/>
    <property type="molecule type" value="Genomic_DNA"/>
</dbReference>
<name>A0A6C0BNI2_9ZZZZ</name>
<protein>
    <submittedName>
        <fullName evidence="2">Uncharacterized protein</fullName>
    </submittedName>
</protein>
<organism evidence="2">
    <name type="scientific">viral metagenome</name>
    <dbReference type="NCBI Taxonomy" id="1070528"/>
    <lineage>
        <taxon>unclassified sequences</taxon>
        <taxon>metagenomes</taxon>
        <taxon>organismal metagenomes</taxon>
    </lineage>
</organism>
<evidence type="ECO:0000313" key="2">
    <source>
        <dbReference type="EMBL" id="QHS93321.1"/>
    </source>
</evidence>
<feature type="region of interest" description="Disordered" evidence="1">
    <location>
        <begin position="218"/>
        <end position="248"/>
    </location>
</feature>